<feature type="domain" description="Protein kinase" evidence="7">
    <location>
        <begin position="473"/>
        <end position="730"/>
    </location>
</feature>
<dbReference type="PROSITE" id="PS00108">
    <property type="entry name" value="PROTEIN_KINASE_ST"/>
    <property type="match status" value="1"/>
</dbReference>
<organism evidence="8 9">
    <name type="scientific">Polarella glacialis</name>
    <name type="common">Dinoflagellate</name>
    <dbReference type="NCBI Taxonomy" id="89957"/>
    <lineage>
        <taxon>Eukaryota</taxon>
        <taxon>Sar</taxon>
        <taxon>Alveolata</taxon>
        <taxon>Dinophyceae</taxon>
        <taxon>Suessiales</taxon>
        <taxon>Suessiaceae</taxon>
        <taxon>Polarella</taxon>
    </lineage>
</organism>
<feature type="region of interest" description="Disordered" evidence="6">
    <location>
        <begin position="114"/>
        <end position="405"/>
    </location>
</feature>
<dbReference type="PROSITE" id="PS50011">
    <property type="entry name" value="PROTEIN_KINASE_DOM"/>
    <property type="match status" value="1"/>
</dbReference>
<evidence type="ECO:0000256" key="1">
    <source>
        <dbReference type="ARBA" id="ARBA00022679"/>
    </source>
</evidence>
<dbReference type="InterPro" id="IPR000719">
    <property type="entry name" value="Prot_kinase_dom"/>
</dbReference>
<accession>A0A813DX75</accession>
<dbReference type="SUPFAM" id="SSF56112">
    <property type="entry name" value="Protein kinase-like (PK-like)"/>
    <property type="match status" value="1"/>
</dbReference>
<feature type="compositionally biased region" description="Basic and acidic residues" evidence="6">
    <location>
        <begin position="319"/>
        <end position="328"/>
    </location>
</feature>
<dbReference type="InterPro" id="IPR050538">
    <property type="entry name" value="MAP_kinase_kinase_kinase"/>
</dbReference>
<feature type="compositionally biased region" description="Basic and acidic residues" evidence="6">
    <location>
        <begin position="206"/>
        <end position="224"/>
    </location>
</feature>
<proteinExistence type="predicted"/>
<feature type="compositionally biased region" description="Basic and acidic residues" evidence="6">
    <location>
        <begin position="335"/>
        <end position="344"/>
    </location>
</feature>
<gene>
    <name evidence="8" type="ORF">PGLA1383_LOCUS9836</name>
</gene>
<evidence type="ECO:0000313" key="8">
    <source>
        <dbReference type="EMBL" id="CAE8591145.1"/>
    </source>
</evidence>
<evidence type="ECO:0000256" key="3">
    <source>
        <dbReference type="ARBA" id="ARBA00022777"/>
    </source>
</evidence>
<evidence type="ECO:0000256" key="6">
    <source>
        <dbReference type="SAM" id="MobiDB-lite"/>
    </source>
</evidence>
<dbReference type="PANTHER" id="PTHR48016:SF56">
    <property type="entry name" value="MAPKK KINASE"/>
    <property type="match status" value="1"/>
</dbReference>
<dbReference type="OrthoDB" id="2914378at2759"/>
<dbReference type="EMBL" id="CAJNNV010004726">
    <property type="protein sequence ID" value="CAE8591145.1"/>
    <property type="molecule type" value="Genomic_DNA"/>
</dbReference>
<dbReference type="SMART" id="SM00220">
    <property type="entry name" value="S_TKc"/>
    <property type="match status" value="1"/>
</dbReference>
<keyword evidence="9" id="KW-1185">Reference proteome</keyword>
<sequence length="738" mass="80810">MRSELQIPSPLPLGSPHRCLRGGMSPSPSRGMDLWPSPRAGSPIAIMNEAREWVRAASPQARALNRGLRPSLSLDQMPFGETQRHYDDEPMSCTGQPRRLPSLTMEAFSAIKRREGVDSRCSDPGFQAPLSVTGRHGDRSSSKKNRRRERERGTGSSSAPVSRGDQVAELMTPLFLPEPPLTEPNEARGKHMRRCNSGFLCNTPDRGTRGDQGSRGEHVDRGEKTPGSATGGRPPMPVSTASSANAKHKRSGYNEAVTPGHSALSSEASPSSASPMQWPAVASPSPEKARSSRHSLRESPPSAATPEPGKGGPRPGNKARSDSSKERQQQVTPQRRLDLKERSRSPSNDPVPRSPPPEEDMRAFPEDLENFPSDPRLSELPLKDGWDEGSESFSQSRATSSRSRLNYSSVAITKGPRGITSLALAANASGAAAGTVSLANFSTDSFSTPRPHGSSYEGTMSSPDAIRGSEFAWVKGQILGRGSMGSVYEGLDQRTGQIFAVKEVRIDHKVDSDVRLQKELQNEVDIYKDLKHAHIVSYLGHDYLSSYLYIYLEYMPGGSVAQVLSQFGPFAEELIQRYAWELLEGMEYLHTRTPIVLHRDIKGANILVGNDGGVKLSDFGCSKRTADTLSQSLRGSIPWMAPEVIQQTGYGRRSDVWSFGCVIIEMATAKHPWGSFDNPMAAMMRIGMSQDVPPVPDMLSAVCQDFIVQCTQRDKNLRPLATTLLQHEFVRDFRPEPD</sequence>
<dbReference type="GO" id="GO:0004672">
    <property type="term" value="F:protein kinase activity"/>
    <property type="evidence" value="ECO:0007669"/>
    <property type="project" value="InterPro"/>
</dbReference>
<dbReference type="CDD" id="cd06606">
    <property type="entry name" value="STKc_MAPKKK"/>
    <property type="match status" value="1"/>
</dbReference>
<keyword evidence="4 5" id="KW-0067">ATP-binding</keyword>
<comment type="caution">
    <text evidence="8">The sequence shown here is derived from an EMBL/GenBank/DDBJ whole genome shotgun (WGS) entry which is preliminary data.</text>
</comment>
<keyword evidence="1" id="KW-0808">Transferase</keyword>
<keyword evidence="2 5" id="KW-0547">Nucleotide-binding</keyword>
<evidence type="ECO:0000256" key="4">
    <source>
        <dbReference type="ARBA" id="ARBA00022840"/>
    </source>
</evidence>
<evidence type="ECO:0000256" key="2">
    <source>
        <dbReference type="ARBA" id="ARBA00022741"/>
    </source>
</evidence>
<dbReference type="InterPro" id="IPR011009">
    <property type="entry name" value="Kinase-like_dom_sf"/>
</dbReference>
<dbReference type="InterPro" id="IPR008271">
    <property type="entry name" value="Ser/Thr_kinase_AS"/>
</dbReference>
<feature type="compositionally biased region" description="Low complexity" evidence="6">
    <location>
        <begin position="262"/>
        <end position="274"/>
    </location>
</feature>
<name>A0A813DX75_POLGL</name>
<feature type="binding site" evidence="5">
    <location>
        <position position="502"/>
    </location>
    <ligand>
        <name>ATP</name>
        <dbReference type="ChEBI" id="CHEBI:30616"/>
    </ligand>
</feature>
<dbReference type="PANTHER" id="PTHR48016">
    <property type="entry name" value="MAP KINASE KINASE KINASE SSK2-RELATED-RELATED"/>
    <property type="match status" value="1"/>
</dbReference>
<dbReference type="InterPro" id="IPR017441">
    <property type="entry name" value="Protein_kinase_ATP_BS"/>
</dbReference>
<evidence type="ECO:0000259" key="7">
    <source>
        <dbReference type="PROSITE" id="PS50011"/>
    </source>
</evidence>
<dbReference type="PROSITE" id="PS00107">
    <property type="entry name" value="PROTEIN_KINASE_ATP"/>
    <property type="match status" value="1"/>
</dbReference>
<evidence type="ECO:0000256" key="5">
    <source>
        <dbReference type="PROSITE-ProRule" id="PRU10141"/>
    </source>
</evidence>
<feature type="compositionally biased region" description="Low complexity" evidence="6">
    <location>
        <begin position="391"/>
        <end position="404"/>
    </location>
</feature>
<evidence type="ECO:0000313" key="9">
    <source>
        <dbReference type="Proteomes" id="UP000654075"/>
    </source>
</evidence>
<dbReference type="OMA" id="KERNICF"/>
<dbReference type="Pfam" id="PF00069">
    <property type="entry name" value="Pkinase"/>
    <property type="match status" value="1"/>
</dbReference>
<dbReference type="Gene3D" id="1.10.510.10">
    <property type="entry name" value="Transferase(Phosphotransferase) domain 1"/>
    <property type="match status" value="1"/>
</dbReference>
<feature type="region of interest" description="Disordered" evidence="6">
    <location>
        <begin position="1"/>
        <end position="37"/>
    </location>
</feature>
<dbReference type="GO" id="GO:0005524">
    <property type="term" value="F:ATP binding"/>
    <property type="evidence" value="ECO:0007669"/>
    <property type="project" value="UniProtKB-UniRule"/>
</dbReference>
<dbReference type="Proteomes" id="UP000654075">
    <property type="component" value="Unassembled WGS sequence"/>
</dbReference>
<reference evidence="8" key="1">
    <citation type="submission" date="2021-02" db="EMBL/GenBank/DDBJ databases">
        <authorList>
            <person name="Dougan E. K."/>
            <person name="Rhodes N."/>
            <person name="Thang M."/>
            <person name="Chan C."/>
        </authorList>
    </citation>
    <scope>NUCLEOTIDE SEQUENCE</scope>
</reference>
<protein>
    <recommendedName>
        <fullName evidence="7">Protein kinase domain-containing protein</fullName>
    </recommendedName>
</protein>
<dbReference type="AlphaFoldDB" id="A0A813DX75"/>
<keyword evidence="3" id="KW-0418">Kinase</keyword>